<evidence type="ECO:0000259" key="12">
    <source>
        <dbReference type="PROSITE" id="PS51068"/>
    </source>
</evidence>
<dbReference type="InterPro" id="IPR020629">
    <property type="entry name" value="FPG_Glyclase"/>
</dbReference>
<dbReference type="NCBIfam" id="NF002211">
    <property type="entry name" value="PRK01103.1"/>
    <property type="match status" value="1"/>
</dbReference>
<dbReference type="EMBL" id="BARV01014534">
    <property type="protein sequence ID" value="GAI32146.1"/>
    <property type="molecule type" value="Genomic_DNA"/>
</dbReference>
<comment type="similarity">
    <text evidence="2">Belongs to the FPG family.</text>
</comment>
<reference evidence="13" key="1">
    <citation type="journal article" date="2014" name="Front. Microbiol.">
        <title>High frequency of phylogenetically diverse reductive dehalogenase-homologous genes in deep subseafloor sedimentary metagenomes.</title>
        <authorList>
            <person name="Kawai M."/>
            <person name="Futagami T."/>
            <person name="Toyoda A."/>
            <person name="Takaki Y."/>
            <person name="Nishi S."/>
            <person name="Hori S."/>
            <person name="Arai W."/>
            <person name="Tsubouchi T."/>
            <person name="Morono Y."/>
            <person name="Uchiyama I."/>
            <person name="Ito T."/>
            <person name="Fujiyama A."/>
            <person name="Inagaki F."/>
            <person name="Takami H."/>
        </authorList>
    </citation>
    <scope>NUCLEOTIDE SEQUENCE</scope>
    <source>
        <strain evidence="13">Expedition CK06-06</strain>
    </source>
</reference>
<dbReference type="Gene3D" id="1.10.8.50">
    <property type="match status" value="1"/>
</dbReference>
<evidence type="ECO:0000256" key="7">
    <source>
        <dbReference type="ARBA" id="ARBA00023204"/>
    </source>
</evidence>
<dbReference type="InterPro" id="IPR035937">
    <property type="entry name" value="FPG_N"/>
</dbReference>
<evidence type="ECO:0000256" key="9">
    <source>
        <dbReference type="ARBA" id="ARBA00023268"/>
    </source>
</evidence>
<evidence type="ECO:0000256" key="11">
    <source>
        <dbReference type="ARBA" id="ARBA00044632"/>
    </source>
</evidence>
<keyword evidence="9" id="KW-0511">Multifunctional enzyme</keyword>
<feature type="domain" description="Formamidopyrimidine-DNA glycosylase catalytic" evidence="12">
    <location>
        <begin position="2"/>
        <end position="119"/>
    </location>
</feature>
<dbReference type="InterPro" id="IPR010979">
    <property type="entry name" value="Ribosomal_uS13-like_H2TH"/>
</dbReference>
<dbReference type="Pfam" id="PF01149">
    <property type="entry name" value="Fapy_DNA_glyco"/>
    <property type="match status" value="1"/>
</dbReference>
<evidence type="ECO:0000256" key="10">
    <source>
        <dbReference type="ARBA" id="ARBA00023295"/>
    </source>
</evidence>
<keyword evidence="10" id="KW-0326">Glycosidase</keyword>
<dbReference type="SMART" id="SM01232">
    <property type="entry name" value="H2TH"/>
    <property type="match status" value="1"/>
</dbReference>
<keyword evidence="5" id="KW-0378">Hydrolase</keyword>
<dbReference type="GO" id="GO:0006284">
    <property type="term" value="P:base-excision repair"/>
    <property type="evidence" value="ECO:0007669"/>
    <property type="project" value="InterPro"/>
</dbReference>
<comment type="caution">
    <text evidence="13">The sequence shown here is derived from an EMBL/GenBank/DDBJ whole genome shotgun (WGS) entry which is preliminary data.</text>
</comment>
<comment type="catalytic activity">
    <reaction evidence="11">
        <text>2'-deoxyribonucleotide-(2'-deoxyribose 5'-phosphate)-2'-deoxyribonucleotide-DNA = a 3'-end 2'-deoxyribonucleotide-(2,3-dehydro-2,3-deoxyribose 5'-phosphate)-DNA + a 5'-end 5'-phospho-2'-deoxyribonucleoside-DNA + H(+)</text>
        <dbReference type="Rhea" id="RHEA:66592"/>
        <dbReference type="Rhea" id="RHEA-COMP:13180"/>
        <dbReference type="Rhea" id="RHEA-COMP:16897"/>
        <dbReference type="Rhea" id="RHEA-COMP:17067"/>
        <dbReference type="ChEBI" id="CHEBI:15378"/>
        <dbReference type="ChEBI" id="CHEBI:136412"/>
        <dbReference type="ChEBI" id="CHEBI:157695"/>
        <dbReference type="ChEBI" id="CHEBI:167181"/>
        <dbReference type="EC" id="4.2.99.18"/>
    </reaction>
</comment>
<evidence type="ECO:0000256" key="4">
    <source>
        <dbReference type="ARBA" id="ARBA00022763"/>
    </source>
</evidence>
<dbReference type="Gene3D" id="3.20.190.10">
    <property type="entry name" value="MutM-like, N-terminal"/>
    <property type="match status" value="1"/>
</dbReference>
<dbReference type="GO" id="GO:0034039">
    <property type="term" value="F:8-oxo-7,8-dihydroguanine DNA N-glycosylase activity"/>
    <property type="evidence" value="ECO:0007669"/>
    <property type="project" value="TreeGrafter"/>
</dbReference>
<dbReference type="SUPFAM" id="SSF81624">
    <property type="entry name" value="N-terminal domain of MutM-like DNA repair proteins"/>
    <property type="match status" value="1"/>
</dbReference>
<evidence type="ECO:0000256" key="1">
    <source>
        <dbReference type="ARBA" id="ARBA00001668"/>
    </source>
</evidence>
<dbReference type="GO" id="GO:0140078">
    <property type="term" value="F:class I DNA-(apurinic or apyrimidinic site) endonuclease activity"/>
    <property type="evidence" value="ECO:0007669"/>
    <property type="project" value="UniProtKB-EC"/>
</dbReference>
<dbReference type="GO" id="GO:0003684">
    <property type="term" value="F:damaged DNA binding"/>
    <property type="evidence" value="ECO:0007669"/>
    <property type="project" value="InterPro"/>
</dbReference>
<proteinExistence type="inferred from homology"/>
<keyword evidence="4" id="KW-0227">DNA damage</keyword>
<evidence type="ECO:0000256" key="2">
    <source>
        <dbReference type="ARBA" id="ARBA00009409"/>
    </source>
</evidence>
<keyword evidence="8" id="KW-0456">Lyase</keyword>
<accession>X1NPK6</accession>
<protein>
    <recommendedName>
        <fullName evidence="12">Formamidopyrimidine-DNA glycosylase catalytic domain-containing protein</fullName>
    </recommendedName>
</protein>
<evidence type="ECO:0000256" key="5">
    <source>
        <dbReference type="ARBA" id="ARBA00022801"/>
    </source>
</evidence>
<dbReference type="AlphaFoldDB" id="X1NPK6"/>
<gene>
    <name evidence="13" type="ORF">S06H3_25259</name>
</gene>
<organism evidence="13">
    <name type="scientific">marine sediment metagenome</name>
    <dbReference type="NCBI Taxonomy" id="412755"/>
    <lineage>
        <taxon>unclassified sequences</taxon>
        <taxon>metagenomes</taxon>
        <taxon>ecological metagenomes</taxon>
    </lineage>
</organism>
<sequence length="217" mass="25135">MPELPEVETIKRDLQKKIKGKKIKNVVVNIDKILKKTSLKEFVTKVENRIIQEINRRGKYIIINLDSGEKLIIHLGMTGLLIYPIDQKSMANIIPKHNHLIITFTDDNQLVFNDVRRFGKVYLVCDINEVEGVAKLGIEPLDENFTQEVFIRMIRKKKNKIKSLLMKQEFITGLGNIYVNEVLHRSNIHPLRVASSFTDEEIGKLFREIKSVLSEVE</sequence>
<dbReference type="SMART" id="SM00898">
    <property type="entry name" value="Fapy_DNA_glyco"/>
    <property type="match status" value="1"/>
</dbReference>
<dbReference type="Pfam" id="PF06831">
    <property type="entry name" value="H2TH"/>
    <property type="match status" value="1"/>
</dbReference>
<comment type="subunit">
    <text evidence="3">Monomer.</text>
</comment>
<keyword evidence="6" id="KW-0238">DNA-binding</keyword>
<dbReference type="PANTHER" id="PTHR22993:SF9">
    <property type="entry name" value="FORMAMIDOPYRIMIDINE-DNA GLYCOSYLASE"/>
    <property type="match status" value="1"/>
</dbReference>
<evidence type="ECO:0000313" key="13">
    <source>
        <dbReference type="EMBL" id="GAI32146.1"/>
    </source>
</evidence>
<dbReference type="GO" id="GO:0008270">
    <property type="term" value="F:zinc ion binding"/>
    <property type="evidence" value="ECO:0007669"/>
    <property type="project" value="InterPro"/>
</dbReference>
<keyword evidence="7" id="KW-0234">DNA repair</keyword>
<evidence type="ECO:0000256" key="6">
    <source>
        <dbReference type="ARBA" id="ARBA00023125"/>
    </source>
</evidence>
<dbReference type="InterPro" id="IPR012319">
    <property type="entry name" value="FPG_cat"/>
</dbReference>
<evidence type="ECO:0000256" key="3">
    <source>
        <dbReference type="ARBA" id="ARBA00011245"/>
    </source>
</evidence>
<dbReference type="NCBIfam" id="TIGR00577">
    <property type="entry name" value="fpg"/>
    <property type="match status" value="1"/>
</dbReference>
<comment type="catalytic activity">
    <reaction evidence="1">
        <text>Hydrolysis of DNA containing ring-opened 7-methylguanine residues, releasing 2,6-diamino-4-hydroxy-5-(N-methyl)formamidopyrimidine.</text>
        <dbReference type="EC" id="3.2.2.23"/>
    </reaction>
</comment>
<dbReference type="SUPFAM" id="SSF46946">
    <property type="entry name" value="S13-like H2TH domain"/>
    <property type="match status" value="1"/>
</dbReference>
<dbReference type="PANTHER" id="PTHR22993">
    <property type="entry name" value="FORMAMIDOPYRIMIDINE-DNA GLYCOSYLASE"/>
    <property type="match status" value="1"/>
</dbReference>
<dbReference type="CDD" id="cd08966">
    <property type="entry name" value="EcFpg-like_N"/>
    <property type="match status" value="1"/>
</dbReference>
<dbReference type="PROSITE" id="PS51068">
    <property type="entry name" value="FPG_CAT"/>
    <property type="match status" value="1"/>
</dbReference>
<name>X1NPK6_9ZZZZ</name>
<dbReference type="InterPro" id="IPR015886">
    <property type="entry name" value="H2TH_FPG"/>
</dbReference>
<evidence type="ECO:0000256" key="8">
    <source>
        <dbReference type="ARBA" id="ARBA00023239"/>
    </source>
</evidence>